<keyword evidence="2 10" id="KW-0723">Serine/threonine-protein kinase</keyword>
<keyword evidence="3" id="KW-0808">Transferase</keyword>
<dbReference type="Proteomes" id="UP000027195">
    <property type="component" value="Unassembled WGS sequence"/>
</dbReference>
<comment type="similarity">
    <text evidence="10">Belongs to the protein kinase superfamily.</text>
</comment>
<dbReference type="Pfam" id="PF00069">
    <property type="entry name" value="Pkinase"/>
    <property type="match status" value="1"/>
</dbReference>
<dbReference type="PROSITE" id="PS00108">
    <property type="entry name" value="PROTEIN_KINASE_ST"/>
    <property type="match status" value="1"/>
</dbReference>
<proteinExistence type="inferred from homology"/>
<name>A0A067ML10_BOTB1</name>
<comment type="catalytic activity">
    <reaction evidence="8">
        <text>L-seryl-[protein] + ATP = O-phospho-L-seryl-[protein] + ADP + H(+)</text>
        <dbReference type="Rhea" id="RHEA:17989"/>
        <dbReference type="Rhea" id="RHEA-COMP:9863"/>
        <dbReference type="Rhea" id="RHEA-COMP:11604"/>
        <dbReference type="ChEBI" id="CHEBI:15378"/>
        <dbReference type="ChEBI" id="CHEBI:29999"/>
        <dbReference type="ChEBI" id="CHEBI:30616"/>
        <dbReference type="ChEBI" id="CHEBI:83421"/>
        <dbReference type="ChEBI" id="CHEBI:456216"/>
        <dbReference type="EC" id="2.7.11.1"/>
    </reaction>
</comment>
<dbReference type="HOGENOM" id="CLU_000288_81_1_1"/>
<dbReference type="PROSITE" id="PS50011">
    <property type="entry name" value="PROTEIN_KINASE_DOM"/>
    <property type="match status" value="1"/>
</dbReference>
<dbReference type="InterPro" id="IPR051334">
    <property type="entry name" value="SRPK"/>
</dbReference>
<dbReference type="GO" id="GO:0005524">
    <property type="term" value="F:ATP binding"/>
    <property type="evidence" value="ECO:0007669"/>
    <property type="project" value="UniProtKB-UniRule"/>
</dbReference>
<reference evidence="13" key="1">
    <citation type="journal article" date="2014" name="Proc. Natl. Acad. Sci. U.S.A.">
        <title>Extensive sampling of basidiomycete genomes demonstrates inadequacy of the white-rot/brown-rot paradigm for wood decay fungi.</title>
        <authorList>
            <person name="Riley R."/>
            <person name="Salamov A.A."/>
            <person name="Brown D.W."/>
            <person name="Nagy L.G."/>
            <person name="Floudas D."/>
            <person name="Held B.W."/>
            <person name="Levasseur A."/>
            <person name="Lombard V."/>
            <person name="Morin E."/>
            <person name="Otillar R."/>
            <person name="Lindquist E.A."/>
            <person name="Sun H."/>
            <person name="LaButti K.M."/>
            <person name="Schmutz J."/>
            <person name="Jabbour D."/>
            <person name="Luo H."/>
            <person name="Baker S.E."/>
            <person name="Pisabarro A.G."/>
            <person name="Walton J.D."/>
            <person name="Blanchette R.A."/>
            <person name="Henrissat B."/>
            <person name="Martin F."/>
            <person name="Cullen D."/>
            <person name="Hibbett D.S."/>
            <person name="Grigoriev I.V."/>
        </authorList>
    </citation>
    <scope>NUCLEOTIDE SEQUENCE [LARGE SCALE GENOMIC DNA]</scope>
    <source>
        <strain evidence="13">FD-172 SS1</strain>
    </source>
</reference>
<evidence type="ECO:0000256" key="8">
    <source>
        <dbReference type="ARBA" id="ARBA00048679"/>
    </source>
</evidence>
<evidence type="ECO:0000256" key="2">
    <source>
        <dbReference type="ARBA" id="ARBA00022527"/>
    </source>
</evidence>
<dbReference type="InterPro" id="IPR008271">
    <property type="entry name" value="Ser/Thr_kinase_AS"/>
</dbReference>
<comment type="catalytic activity">
    <reaction evidence="7">
        <text>L-threonyl-[protein] + ATP = O-phospho-L-threonyl-[protein] + ADP + H(+)</text>
        <dbReference type="Rhea" id="RHEA:46608"/>
        <dbReference type="Rhea" id="RHEA-COMP:11060"/>
        <dbReference type="Rhea" id="RHEA-COMP:11605"/>
        <dbReference type="ChEBI" id="CHEBI:15378"/>
        <dbReference type="ChEBI" id="CHEBI:30013"/>
        <dbReference type="ChEBI" id="CHEBI:30616"/>
        <dbReference type="ChEBI" id="CHEBI:61977"/>
        <dbReference type="ChEBI" id="CHEBI:456216"/>
        <dbReference type="EC" id="2.7.11.1"/>
    </reaction>
</comment>
<dbReference type="PROSITE" id="PS00107">
    <property type="entry name" value="PROTEIN_KINASE_ATP"/>
    <property type="match status" value="1"/>
</dbReference>
<evidence type="ECO:0000259" key="11">
    <source>
        <dbReference type="PROSITE" id="PS50011"/>
    </source>
</evidence>
<evidence type="ECO:0000313" key="12">
    <source>
        <dbReference type="EMBL" id="KDQ16239.1"/>
    </source>
</evidence>
<feature type="binding site" evidence="9">
    <location>
        <position position="98"/>
    </location>
    <ligand>
        <name>ATP</name>
        <dbReference type="ChEBI" id="CHEBI:30616"/>
    </ligand>
</feature>
<keyword evidence="6 9" id="KW-0067">ATP-binding</keyword>
<dbReference type="InterPro" id="IPR011009">
    <property type="entry name" value="Kinase-like_dom_sf"/>
</dbReference>
<dbReference type="GO" id="GO:0050684">
    <property type="term" value="P:regulation of mRNA processing"/>
    <property type="evidence" value="ECO:0007669"/>
    <property type="project" value="TreeGrafter"/>
</dbReference>
<gene>
    <name evidence="12" type="ORF">BOTBODRAFT_107233</name>
</gene>
<accession>A0A067ML10</accession>
<evidence type="ECO:0000256" key="3">
    <source>
        <dbReference type="ARBA" id="ARBA00022679"/>
    </source>
</evidence>
<dbReference type="SUPFAM" id="SSF56112">
    <property type="entry name" value="Protein kinase-like (PK-like)"/>
    <property type="match status" value="1"/>
</dbReference>
<dbReference type="GO" id="GO:0000245">
    <property type="term" value="P:spliceosomal complex assembly"/>
    <property type="evidence" value="ECO:0007669"/>
    <property type="project" value="TreeGrafter"/>
</dbReference>
<dbReference type="STRING" id="930990.A0A067ML10"/>
<organism evidence="12 13">
    <name type="scientific">Botryobasidium botryosum (strain FD-172 SS1)</name>
    <dbReference type="NCBI Taxonomy" id="930990"/>
    <lineage>
        <taxon>Eukaryota</taxon>
        <taxon>Fungi</taxon>
        <taxon>Dikarya</taxon>
        <taxon>Basidiomycota</taxon>
        <taxon>Agaricomycotina</taxon>
        <taxon>Agaricomycetes</taxon>
        <taxon>Cantharellales</taxon>
        <taxon>Botryobasidiaceae</taxon>
        <taxon>Botryobasidium</taxon>
    </lineage>
</organism>
<evidence type="ECO:0000256" key="4">
    <source>
        <dbReference type="ARBA" id="ARBA00022741"/>
    </source>
</evidence>
<dbReference type="InParanoid" id="A0A067ML10"/>
<dbReference type="OrthoDB" id="5979581at2759"/>
<keyword evidence="4 9" id="KW-0547">Nucleotide-binding</keyword>
<dbReference type="PANTHER" id="PTHR47634:SF9">
    <property type="entry name" value="PROTEIN KINASE DOMAIN-CONTAINING PROTEIN-RELATED"/>
    <property type="match status" value="1"/>
</dbReference>
<dbReference type="Gene3D" id="3.30.200.20">
    <property type="entry name" value="Phosphorylase Kinase, domain 1"/>
    <property type="match status" value="1"/>
</dbReference>
<dbReference type="PANTHER" id="PTHR47634">
    <property type="entry name" value="PROTEIN KINASE DOMAIN-CONTAINING PROTEIN-RELATED"/>
    <property type="match status" value="1"/>
</dbReference>
<dbReference type="SMART" id="SM00220">
    <property type="entry name" value="S_TKc"/>
    <property type="match status" value="1"/>
</dbReference>
<evidence type="ECO:0000256" key="6">
    <source>
        <dbReference type="ARBA" id="ARBA00022840"/>
    </source>
</evidence>
<keyword evidence="5" id="KW-0418">Kinase</keyword>
<dbReference type="EC" id="2.7.11.1" evidence="1"/>
<feature type="domain" description="Protein kinase" evidence="11">
    <location>
        <begin position="64"/>
        <end position="438"/>
    </location>
</feature>
<evidence type="ECO:0000313" key="13">
    <source>
        <dbReference type="Proteomes" id="UP000027195"/>
    </source>
</evidence>
<dbReference type="Gene3D" id="1.10.510.10">
    <property type="entry name" value="Transferase(Phosphotransferase) domain 1"/>
    <property type="match status" value="1"/>
</dbReference>
<dbReference type="EMBL" id="KL198028">
    <property type="protein sequence ID" value="KDQ16239.1"/>
    <property type="molecule type" value="Genomic_DNA"/>
</dbReference>
<keyword evidence="13" id="KW-1185">Reference proteome</keyword>
<evidence type="ECO:0000256" key="9">
    <source>
        <dbReference type="PROSITE-ProRule" id="PRU10141"/>
    </source>
</evidence>
<dbReference type="GO" id="GO:0004674">
    <property type="term" value="F:protein serine/threonine kinase activity"/>
    <property type="evidence" value="ECO:0007669"/>
    <property type="project" value="UniProtKB-KW"/>
</dbReference>
<sequence>MHAWPRRILSSLPHLNILKPAPTVAPEAPILLPHDVPIQEERKDDYDPKHYYPVQIGEVLHGTYKIVTKIGYGGSSTVWLARNMNRWNWQKDRYAALKICNNDYADKASAEHELNISRHIATANPSHPGFKYVRTVRDAFSVQGPHGTHMCLVYEPMREPIWLLQRRFANGRFSTDMLKATLECVLLGLDYLHTECHVVHTDLKPGNILLGVENISVLDQVAQDEALDPSPRKAYDDRVVYLSRNDFGHPKRSPREPKIADFDAAVRGDGKQPLRHPIQPNLYRAPEVTLGAAWTYSADIWNLGMMLWDLLEAKPLCCGIDPRRNEYTSHAQLAELIGLLGPPPMELLDRGKVTAIHFEPNGKLCTIKFHISTHQRFLASTGEFQTKDLIPEGRTLANSVTTLHGEDKQRFLEFAGSMLQWLPENRATTKELLDDPWLHHFVEGR</sequence>
<protein>
    <recommendedName>
        <fullName evidence="1">non-specific serine/threonine protein kinase</fullName>
        <ecNumber evidence="1">2.7.11.1</ecNumber>
    </recommendedName>
</protein>
<evidence type="ECO:0000256" key="1">
    <source>
        <dbReference type="ARBA" id="ARBA00012513"/>
    </source>
</evidence>
<evidence type="ECO:0000256" key="5">
    <source>
        <dbReference type="ARBA" id="ARBA00022777"/>
    </source>
</evidence>
<evidence type="ECO:0000256" key="7">
    <source>
        <dbReference type="ARBA" id="ARBA00047899"/>
    </source>
</evidence>
<dbReference type="InterPro" id="IPR000719">
    <property type="entry name" value="Prot_kinase_dom"/>
</dbReference>
<evidence type="ECO:0000256" key="10">
    <source>
        <dbReference type="RuleBase" id="RU000304"/>
    </source>
</evidence>
<dbReference type="InterPro" id="IPR017441">
    <property type="entry name" value="Protein_kinase_ATP_BS"/>
</dbReference>
<dbReference type="AlphaFoldDB" id="A0A067ML10"/>